<feature type="transmembrane region" description="Helical" evidence="2">
    <location>
        <begin position="6"/>
        <end position="27"/>
    </location>
</feature>
<dbReference type="EMBL" id="MFAZ01000004">
    <property type="protein sequence ID" value="OGD88095.1"/>
    <property type="molecule type" value="Genomic_DNA"/>
</dbReference>
<evidence type="ECO:0008006" key="5">
    <source>
        <dbReference type="Google" id="ProtNLM"/>
    </source>
</evidence>
<name>A0A1F5G8E6_9BACT</name>
<evidence type="ECO:0000256" key="2">
    <source>
        <dbReference type="SAM" id="Phobius"/>
    </source>
</evidence>
<organism evidence="3 4">
    <name type="scientific">Candidatus Curtissbacteria bacterium RIFCSPHIGHO2_01_FULL_41_11</name>
    <dbReference type="NCBI Taxonomy" id="1797711"/>
    <lineage>
        <taxon>Bacteria</taxon>
        <taxon>Candidatus Curtissiibacteriota</taxon>
    </lineage>
</organism>
<evidence type="ECO:0000256" key="1">
    <source>
        <dbReference type="SAM" id="MobiDB-lite"/>
    </source>
</evidence>
<keyword evidence="2" id="KW-1133">Transmembrane helix</keyword>
<keyword evidence="2" id="KW-0472">Membrane</keyword>
<reference evidence="3 4" key="1">
    <citation type="journal article" date="2016" name="Nat. Commun.">
        <title>Thousands of microbial genomes shed light on interconnected biogeochemical processes in an aquifer system.</title>
        <authorList>
            <person name="Anantharaman K."/>
            <person name="Brown C.T."/>
            <person name="Hug L.A."/>
            <person name="Sharon I."/>
            <person name="Castelle C.J."/>
            <person name="Probst A.J."/>
            <person name="Thomas B.C."/>
            <person name="Singh A."/>
            <person name="Wilkins M.J."/>
            <person name="Karaoz U."/>
            <person name="Brodie E.L."/>
            <person name="Williams K.H."/>
            <person name="Hubbard S.S."/>
            <person name="Banfield J.F."/>
        </authorList>
    </citation>
    <scope>NUCLEOTIDE SEQUENCE [LARGE SCALE GENOMIC DNA]</scope>
</reference>
<dbReference type="Proteomes" id="UP000179102">
    <property type="component" value="Unassembled WGS sequence"/>
</dbReference>
<evidence type="ECO:0000313" key="3">
    <source>
        <dbReference type="EMBL" id="OGD88095.1"/>
    </source>
</evidence>
<comment type="caution">
    <text evidence="3">The sequence shown here is derived from an EMBL/GenBank/DDBJ whole genome shotgun (WGS) entry which is preliminary data.</text>
</comment>
<proteinExistence type="predicted"/>
<accession>A0A1F5G8E6</accession>
<feature type="region of interest" description="Disordered" evidence="1">
    <location>
        <begin position="35"/>
        <end position="60"/>
    </location>
</feature>
<gene>
    <name evidence="3" type="ORF">A2870_04600</name>
</gene>
<keyword evidence="2" id="KW-0812">Transmembrane</keyword>
<protein>
    <recommendedName>
        <fullName evidence="5">PsbP C-terminal domain-containing protein</fullName>
    </recommendedName>
</protein>
<dbReference type="AlphaFoldDB" id="A0A1F5G8E6"/>
<evidence type="ECO:0000313" key="4">
    <source>
        <dbReference type="Proteomes" id="UP000179102"/>
    </source>
</evidence>
<sequence length="221" mass="24726">MKKGYLTPPVIIILGLICFFVGAALFANTKLFPKTKTQPVSSTSPLPSPSPKSSPDETTNWKTFKSSRIPLSFKYPPVWPVSASNDAFINQFSGRVEAVDFATTYIPNSRGDSFGYIIVDQDSKDKAPEQYLKSTYDDISNDLIIKKFQIGSDLGYKVEIQPKQSTKKLGGTFFAAHERYVVFKNGLIYEISLTNPTFMDSDPEIVKKSFLQILSTFKFTN</sequence>
<dbReference type="STRING" id="1797711.A2870_04600"/>